<sequence>MVGSAATWGWQRSWDRSYRRLAASTFQTTHSDKHQHIVKAIAAGDEAAASRAMTTHLMAIQDAFGDDGR</sequence>
<protein>
    <submittedName>
        <fullName evidence="5">FCD domain-containing protein</fullName>
    </submittedName>
</protein>
<evidence type="ECO:0000313" key="6">
    <source>
        <dbReference type="Proteomes" id="UP001320702"/>
    </source>
</evidence>
<dbReference type="Pfam" id="PF07729">
    <property type="entry name" value="FCD"/>
    <property type="match status" value="1"/>
</dbReference>
<reference evidence="5 6" key="1">
    <citation type="submission" date="2022-04" db="EMBL/GenBank/DDBJ databases">
        <title>Paracoccus sp. YLB-12 draft genome sequence.</title>
        <authorList>
            <person name="Yu L."/>
        </authorList>
    </citation>
    <scope>NUCLEOTIDE SEQUENCE [LARGE SCALE GENOMIC DNA]</scope>
    <source>
        <strain evidence="5 6">YLB-12</strain>
    </source>
</reference>
<evidence type="ECO:0000313" key="5">
    <source>
        <dbReference type="EMBL" id="MCT4334892.1"/>
    </source>
</evidence>
<dbReference type="Gene3D" id="1.20.120.530">
    <property type="entry name" value="GntR ligand-binding domain-like"/>
    <property type="match status" value="1"/>
</dbReference>
<evidence type="ECO:0000256" key="2">
    <source>
        <dbReference type="ARBA" id="ARBA00023125"/>
    </source>
</evidence>
<comment type="caution">
    <text evidence="5">The sequence shown here is derived from an EMBL/GenBank/DDBJ whole genome shotgun (WGS) entry which is preliminary data.</text>
</comment>
<keyword evidence="1" id="KW-0805">Transcription regulation</keyword>
<name>A0ABT2KEB5_9RHOB</name>
<dbReference type="SUPFAM" id="SSF48008">
    <property type="entry name" value="GntR ligand-binding domain-like"/>
    <property type="match status" value="1"/>
</dbReference>
<evidence type="ECO:0000256" key="1">
    <source>
        <dbReference type="ARBA" id="ARBA00023015"/>
    </source>
</evidence>
<feature type="domain" description="GntR C-terminal" evidence="4">
    <location>
        <begin position="18"/>
        <end position="57"/>
    </location>
</feature>
<accession>A0ABT2KEB5</accession>
<gene>
    <name evidence="5" type="ORF">MU516_18825</name>
</gene>
<dbReference type="InterPro" id="IPR008920">
    <property type="entry name" value="TF_FadR/GntR_C"/>
</dbReference>
<evidence type="ECO:0000259" key="4">
    <source>
        <dbReference type="Pfam" id="PF07729"/>
    </source>
</evidence>
<dbReference type="InterPro" id="IPR011711">
    <property type="entry name" value="GntR_C"/>
</dbReference>
<keyword evidence="2" id="KW-0238">DNA-binding</keyword>
<keyword evidence="6" id="KW-1185">Reference proteome</keyword>
<dbReference type="EMBL" id="JANAVZ010000024">
    <property type="protein sequence ID" value="MCT4334892.1"/>
    <property type="molecule type" value="Genomic_DNA"/>
</dbReference>
<dbReference type="Proteomes" id="UP001320702">
    <property type="component" value="Unassembled WGS sequence"/>
</dbReference>
<keyword evidence="3" id="KW-0804">Transcription</keyword>
<evidence type="ECO:0000256" key="3">
    <source>
        <dbReference type="ARBA" id="ARBA00023163"/>
    </source>
</evidence>
<organism evidence="5 6">
    <name type="scientific">Paracoccus maritimus</name>
    <dbReference type="NCBI Taxonomy" id="2933292"/>
    <lineage>
        <taxon>Bacteria</taxon>
        <taxon>Pseudomonadati</taxon>
        <taxon>Pseudomonadota</taxon>
        <taxon>Alphaproteobacteria</taxon>
        <taxon>Rhodobacterales</taxon>
        <taxon>Paracoccaceae</taxon>
        <taxon>Paracoccus</taxon>
    </lineage>
</organism>
<proteinExistence type="predicted"/>